<feature type="region of interest" description="Disordered" evidence="1">
    <location>
        <begin position="2024"/>
        <end position="2056"/>
    </location>
</feature>
<feature type="compositionally biased region" description="Polar residues" evidence="1">
    <location>
        <begin position="2031"/>
        <end position="2044"/>
    </location>
</feature>
<evidence type="ECO:0000256" key="2">
    <source>
        <dbReference type="SAM" id="Phobius"/>
    </source>
</evidence>
<feature type="domain" description="VWFD" evidence="3">
    <location>
        <begin position="1256"/>
        <end position="1447"/>
    </location>
</feature>
<reference evidence="4" key="2">
    <citation type="submission" date="2020-11" db="EMBL/GenBank/DDBJ databases">
        <authorList>
            <person name="McCartney M.A."/>
            <person name="Auch B."/>
            <person name="Kono T."/>
            <person name="Mallez S."/>
            <person name="Becker A."/>
            <person name="Gohl D.M."/>
            <person name="Silverstein K.A.T."/>
            <person name="Koren S."/>
            <person name="Bechman K.B."/>
            <person name="Herman A."/>
            <person name="Abrahante J.E."/>
            <person name="Garbe J."/>
        </authorList>
    </citation>
    <scope>NUCLEOTIDE SEQUENCE</scope>
    <source>
        <strain evidence="4">Duluth1</strain>
        <tissue evidence="4">Whole animal</tissue>
    </source>
</reference>
<organism evidence="4 5">
    <name type="scientific">Dreissena polymorpha</name>
    <name type="common">Zebra mussel</name>
    <name type="synonym">Mytilus polymorpha</name>
    <dbReference type="NCBI Taxonomy" id="45954"/>
    <lineage>
        <taxon>Eukaryota</taxon>
        <taxon>Metazoa</taxon>
        <taxon>Spiralia</taxon>
        <taxon>Lophotrochozoa</taxon>
        <taxon>Mollusca</taxon>
        <taxon>Bivalvia</taxon>
        <taxon>Autobranchia</taxon>
        <taxon>Heteroconchia</taxon>
        <taxon>Euheterodonta</taxon>
        <taxon>Imparidentia</taxon>
        <taxon>Neoheterodontei</taxon>
        <taxon>Myida</taxon>
        <taxon>Dreissenoidea</taxon>
        <taxon>Dreissenidae</taxon>
        <taxon>Dreissena</taxon>
    </lineage>
</organism>
<gene>
    <name evidence="4" type="ORF">DPMN_191931</name>
</gene>
<keyword evidence="2" id="KW-1133">Transmembrane helix</keyword>
<comment type="caution">
    <text evidence="4">The sequence shown here is derived from an EMBL/GenBank/DDBJ whole genome shotgun (WGS) entry which is preliminary data.</text>
</comment>
<dbReference type="InterPro" id="IPR001846">
    <property type="entry name" value="VWF_type-D"/>
</dbReference>
<dbReference type="SMART" id="SM00216">
    <property type="entry name" value="VWD"/>
    <property type="match status" value="1"/>
</dbReference>
<evidence type="ECO:0000313" key="4">
    <source>
        <dbReference type="EMBL" id="KAH3690602.1"/>
    </source>
</evidence>
<dbReference type="EMBL" id="JAIWYP010000059">
    <property type="protein sequence ID" value="KAH3690602.1"/>
    <property type="molecule type" value="Genomic_DNA"/>
</dbReference>
<name>A0A9D3Y0X2_DREPO</name>
<protein>
    <recommendedName>
        <fullName evidence="3">VWFD domain-containing protein</fullName>
    </recommendedName>
</protein>
<sequence length="2056" mass="230503">MSNTTCNSAGLCECEPGFVVRDGTCVSAYLSGCNSDLDCAAIAGMDCGYWAYYDGMWFSNWGNTEYNGICVCKPGYAVNDLACKKVLGSNCDNLKACGNSSHWSYSYHYFSWWGASYVKNYYKHYHSAFYCDVTNVCECSPGYERNADGTDCERVWGSICFKDDDCCGPTFKCNITSDTNRTGTCICADMYARINGTQNGYNYYVYYDYYGREEITCKPLVGLSCSDSCPGNDTHCDGNNMCICNRGYEKNGVCTNYLGSECKSDTPCQHVTNARCDSSTHVCACAKGFFDNGQDKCLPLWGRDCTTDANCGSGDYFCNLVTNRCSCAEGHSELNGRCIMNTTCNAEVPNLPDILRRSPNYILSEREVVIRDDTLKEGWYNIGHFMLSSQSGIPVGGCGTIWPIYLTSVISSLADGSEVTRYVRLVNRSKILDEFRVTIRKCGADHHVFLPKVPVAFVGFCLDTGEPSNPGGNATGRWAQLSQDLNFNTSVPKINFICGVLDEEHSNVPCRTCTGDVYYLNDGFYYTINWYVNDHLCVSLGPFQRPYLRKSYLTESILRERCHQTVIGFKVQCSYEWSLTMLGRRSTPVSSNSIDTGVPAQFIIVPTEGSQQAIIPSTPIGCIDDNTSSVSSVACVIEFPLKRSHSDTCPPTINPNEHYLCGARIVGVTSYGLDQYGSWEYVYSRARYGSLYDQYTGTSMGTHHKRIVSRESHHLHDRYTEEYCPSSAGQSTLWEAYTLPTQKIIVSDTNTTNSTCSIRWSKHDKQPMLIKTKGKQSWSIPIDVTGEFMLFKSLAYPVEVQFKTEKCESSLTVCVCALTFRDGNKIYTVGVCNGITTQGFVWVALDEEHFLRYTETGSIRVWNGIAMSVTKDYNLHSLTVEITDNGSMEDFTFLDGLCAFEDNTFRASTGGLMLSSDGFLESWSIGRQTISSLLAPQLIHTRYSYQDNMYSCSCPLDSEDISGSNSSFTTASSMTYASVSRCSKNDAYNVTRDGETWVGTVVPDFAIENVTLAFHFVETPNGMNAYERISVCLFDGFDGFLYDIYWYADTTLIHKKAKQSLRTAEFNQISFDTLMTAYNSRSKDVCAVNKLWRCAVSVLNTNGVEVLGASYSEPFEFITFQDKFMSMARGGVVDFHFTMNLPVVCLDGKPCNIEVKVIDENDDYQCQDSTLAVINERTCGDFINGIELFRNIDTFQKERNMTLTTKNNNKYSLRDAFAMTVFIGSKGVVEPFWNDCYFTGKINVFVRDIETFWKGVFCYATNDPRLMTFDGQYYSMQLSGEFTLYKHQRYPIEVQIQTEPCWPGGWTTCTCGVTVRAGRDVYTVTHCEGMHLIEWIDLADDVLEVYIEPGYMHKFYLPQGTIVEARYFNSPWWSTMNVYVYPSPNDMNRVGGLCGTFNGNWQDDFLHSDGFTSPSPAMDWGFWVWWVWGGNPDNFSQSWSVSHEHSLMNPDYVSTLEPWNTNDNLCVCPLIVNKRENWCSRNEDKTCVDFIYKKRGKRIQKLLRDERSLDTFNYREEMDIRDRLLKLLSLKKERSAFRVKRDVNAPNPEELVAAYNESQASCAAYLKEMCGSDLSEEVSARNKNQSSSCAEDKMFNLTATGPEESTCRNVQSSTIMIVDKDIEFQTKNPEKAQLVIASCPDNCNSHGNCFNGTCICDEHYDPESNCKLDLRDPPTIIEVTGDGNCNPRHKACHFIRFTTQNGCSNTTVCLITFTQYKVDGSSTESVIQTVSANCPNNFDAYCPTTVQSRKKRQTVNENPVIAERYNVSLSNDNSSFSSPKMVTVLDTTCVTIENGSAVILDEYCLIDNICYGNHTELDDCHSCNPAVKRFSWSLKDDYCDIGGVCYPSGNVSTISCISECNPTVEKYAWSLKNDVCSIEGQCFNAGDSNASPKNCLYCDLLKDQFSWSQKTGFCYIAGVCYVDAAMNPTDSCRHCNVSVDTGTWQLNMNDSGCEVAEEKKDDNIMVIAIGAALGTGAVVAIAIAIGLYIYKAMQASKLVAARTTGTLFESAKNQHFKFRVEPMRRDPVERLTTSDNDMPTTSVDPNRASVPEKLYN</sequence>
<dbReference type="SMART" id="SM00181">
    <property type="entry name" value="EGF"/>
    <property type="match status" value="4"/>
</dbReference>
<dbReference type="InterPro" id="IPR000742">
    <property type="entry name" value="EGF"/>
</dbReference>
<evidence type="ECO:0000313" key="5">
    <source>
        <dbReference type="Proteomes" id="UP000828390"/>
    </source>
</evidence>
<evidence type="ECO:0000259" key="3">
    <source>
        <dbReference type="PROSITE" id="PS51233"/>
    </source>
</evidence>
<dbReference type="PROSITE" id="PS51233">
    <property type="entry name" value="VWFD"/>
    <property type="match status" value="1"/>
</dbReference>
<evidence type="ECO:0000256" key="1">
    <source>
        <dbReference type="SAM" id="MobiDB-lite"/>
    </source>
</evidence>
<keyword evidence="2" id="KW-0812">Transmembrane</keyword>
<reference evidence="4" key="1">
    <citation type="journal article" date="2019" name="bioRxiv">
        <title>The Genome of the Zebra Mussel, Dreissena polymorpha: A Resource for Invasive Species Research.</title>
        <authorList>
            <person name="McCartney M.A."/>
            <person name="Auch B."/>
            <person name="Kono T."/>
            <person name="Mallez S."/>
            <person name="Zhang Y."/>
            <person name="Obille A."/>
            <person name="Becker A."/>
            <person name="Abrahante J.E."/>
            <person name="Garbe J."/>
            <person name="Badalamenti J.P."/>
            <person name="Herman A."/>
            <person name="Mangelson H."/>
            <person name="Liachko I."/>
            <person name="Sullivan S."/>
            <person name="Sone E.D."/>
            <person name="Koren S."/>
            <person name="Silverstein K.A.T."/>
            <person name="Beckman K.B."/>
            <person name="Gohl D.M."/>
        </authorList>
    </citation>
    <scope>NUCLEOTIDE SEQUENCE</scope>
    <source>
        <strain evidence="4">Duluth1</strain>
        <tissue evidence="4">Whole animal</tissue>
    </source>
</reference>
<dbReference type="Pfam" id="PF00094">
    <property type="entry name" value="VWD"/>
    <property type="match status" value="1"/>
</dbReference>
<keyword evidence="5" id="KW-1185">Reference proteome</keyword>
<dbReference type="Gene3D" id="2.10.25.10">
    <property type="entry name" value="Laminin"/>
    <property type="match status" value="1"/>
</dbReference>
<accession>A0A9D3Y0X2</accession>
<proteinExistence type="predicted"/>
<feature type="transmembrane region" description="Helical" evidence="2">
    <location>
        <begin position="1964"/>
        <end position="1990"/>
    </location>
</feature>
<dbReference type="PROSITE" id="PS01186">
    <property type="entry name" value="EGF_2"/>
    <property type="match status" value="1"/>
</dbReference>
<keyword evidence="2" id="KW-0472">Membrane</keyword>
<dbReference type="Proteomes" id="UP000828390">
    <property type="component" value="Unassembled WGS sequence"/>
</dbReference>